<name>A0A7R6SRX5_9GAMM</name>
<dbReference type="InterPro" id="IPR023361">
    <property type="entry name" value="DUF1285_beta_roll_sf"/>
</dbReference>
<sequence length="184" mass="20971">MSDKKPDLKSIQQQLGNDQVKERMIPPVHLWKPDFSGDLDIQITRDGRWIHEGGEIKRPAMVTLFSSILWREDDSYFLVTPVEKVGIQVEDVPFSFIALDVRQGNNGQELVFTSSTEDVITASAEQPLRIETDQDSGEPSPYLMVRYGMEGRLSRNVFYQLAELVEERNGEFGVESCGEWFKIG</sequence>
<dbReference type="Pfam" id="PF06938">
    <property type="entry name" value="DUF1285_N"/>
    <property type="match status" value="1"/>
</dbReference>
<protein>
    <recommendedName>
        <fullName evidence="5">Proteophosphoglycan</fullName>
    </recommendedName>
</protein>
<evidence type="ECO:0000313" key="3">
    <source>
        <dbReference type="EMBL" id="BBB25739.1"/>
    </source>
</evidence>
<dbReference type="EMBL" id="AP014545">
    <property type="protein sequence ID" value="BBB25739.1"/>
    <property type="molecule type" value="Genomic_DNA"/>
</dbReference>
<dbReference type="Proteomes" id="UP000595663">
    <property type="component" value="Chromosome"/>
</dbReference>
<feature type="domain" description="DUF1285" evidence="2">
    <location>
        <begin position="93"/>
        <end position="183"/>
    </location>
</feature>
<dbReference type="KEGG" id="ajp:AMJAP_1144"/>
<dbReference type="RefSeq" id="WP_019621336.1">
    <property type="nucleotide sequence ID" value="NZ_KB907101.1"/>
</dbReference>
<dbReference type="AlphaFoldDB" id="A0A7R6SRX5"/>
<gene>
    <name evidence="3" type="ORF">AMJAP_1144</name>
</gene>
<keyword evidence="4" id="KW-1185">Reference proteome</keyword>
<dbReference type="Pfam" id="PF21028">
    <property type="entry name" value="DUF1285_C"/>
    <property type="match status" value="1"/>
</dbReference>
<proteinExistence type="predicted"/>
<dbReference type="PIRSF" id="PIRSF029557">
    <property type="entry name" value="UCP029557"/>
    <property type="match status" value="1"/>
</dbReference>
<evidence type="ECO:0008006" key="5">
    <source>
        <dbReference type="Google" id="ProtNLM"/>
    </source>
</evidence>
<dbReference type="InterPro" id="IPR048341">
    <property type="entry name" value="DUF1285_N"/>
</dbReference>
<dbReference type="Gene3D" id="3.10.540.10">
    <property type="entry name" value="duf1285 like domain"/>
    <property type="match status" value="1"/>
</dbReference>
<organism evidence="3 4">
    <name type="scientific">Amphritea japonica ATCC BAA-1530</name>
    <dbReference type="NCBI Taxonomy" id="1278309"/>
    <lineage>
        <taxon>Bacteria</taxon>
        <taxon>Pseudomonadati</taxon>
        <taxon>Pseudomonadota</taxon>
        <taxon>Gammaproteobacteria</taxon>
        <taxon>Oceanospirillales</taxon>
        <taxon>Oceanospirillaceae</taxon>
        <taxon>Amphritea</taxon>
    </lineage>
</organism>
<dbReference type="Gene3D" id="2.30.270.10">
    <property type="entry name" value="duf1285 protein"/>
    <property type="match status" value="1"/>
</dbReference>
<feature type="domain" description="DUF1285" evidence="1">
    <location>
        <begin position="26"/>
        <end position="92"/>
    </location>
</feature>
<dbReference type="InterPro" id="IPR010707">
    <property type="entry name" value="DUF1285"/>
</dbReference>
<reference evidence="3 4" key="1">
    <citation type="journal article" date="2008" name="Int. J. Syst. Evol. Microbiol.">
        <title>Amphritea japonica sp. nov. and Amphritea balenae sp. nov., isolated from the sediment adjacent to sperm whale carcasses off Kagoshima, Japan.</title>
        <authorList>
            <person name="Miyazaki M."/>
            <person name="Nogi Y."/>
            <person name="Fujiwara Y."/>
            <person name="Kawato M."/>
            <person name="Nagahama T."/>
            <person name="Kubokawa K."/>
            <person name="Horikoshi K."/>
        </authorList>
    </citation>
    <scope>NUCLEOTIDE SEQUENCE [LARGE SCALE GENOMIC DNA]</scope>
    <source>
        <strain evidence="3 4">ATCC BAA-1530</strain>
    </source>
</reference>
<dbReference type="InterPro" id="IPR048342">
    <property type="entry name" value="DUF1285_C"/>
</dbReference>
<accession>A0A7R6SRX5</accession>
<evidence type="ECO:0000259" key="1">
    <source>
        <dbReference type="Pfam" id="PF06938"/>
    </source>
</evidence>
<evidence type="ECO:0000313" key="4">
    <source>
        <dbReference type="Proteomes" id="UP000595663"/>
    </source>
</evidence>
<evidence type="ECO:0000259" key="2">
    <source>
        <dbReference type="Pfam" id="PF21028"/>
    </source>
</evidence>